<keyword evidence="3" id="KW-0602">Photosynthesis</keyword>
<dbReference type="GO" id="GO:0016168">
    <property type="term" value="F:chlorophyll binding"/>
    <property type="evidence" value="ECO:0007669"/>
    <property type="project" value="UniProtKB-KW"/>
</dbReference>
<dbReference type="VEuPathDB" id="CryptoDB:Vbra_9091"/>
<feature type="binding site" evidence="5">
    <location>
        <position position="245"/>
    </location>
    <ligand>
        <name>chlorophyll a</name>
        <dbReference type="ChEBI" id="CHEBI:58416"/>
        <label>1</label>
    </ligand>
</feature>
<dbReference type="InterPro" id="IPR001344">
    <property type="entry name" value="Chloro_AB-bd_pln"/>
</dbReference>
<gene>
    <name evidence="7" type="ORF">Vbra_9091</name>
</gene>
<dbReference type="PANTHER" id="PTHR21649">
    <property type="entry name" value="CHLOROPHYLL A/B BINDING PROTEIN"/>
    <property type="match status" value="1"/>
</dbReference>
<dbReference type="SUPFAM" id="SSF103511">
    <property type="entry name" value="Chlorophyll a-b binding protein"/>
    <property type="match status" value="1"/>
</dbReference>
<dbReference type="InterPro" id="IPR022796">
    <property type="entry name" value="Chloroa_b-bind"/>
</dbReference>
<keyword evidence="2" id="KW-0150">Chloroplast</keyword>
<keyword evidence="8" id="KW-1185">Reference proteome</keyword>
<sequence length="258" mass="27936">MKAAVVVVALSLAVASGSSSTGSAFVAPSGRLGDLVASRSGRDGRTPQLEMAKAGSEETLEGSPGVGPENALALSPGKPFDPLRLSTVWKDINWSRAIFPGALLYDDAEPLSQGLDGYYWLREAEIAHCRWAMMGVLGYVATDLGLRFPGAQFQGFSAAEAHDKMVASGNMMVMLLAAGFLEFFRGITIWDFTRGFYAEREPGDYNFDPLNFYKNKNDSTKDAMRARELKNGRLAMLAFGGIVTQAVLNDGGFPYYQF</sequence>
<feature type="binding site" evidence="5">
    <location>
        <position position="228"/>
    </location>
    <ligand>
        <name>chlorophyll a</name>
        <dbReference type="ChEBI" id="CHEBI:58416"/>
        <label>1</label>
    </ligand>
</feature>
<dbReference type="GO" id="GO:0016020">
    <property type="term" value="C:membrane"/>
    <property type="evidence" value="ECO:0007669"/>
    <property type="project" value="InterPro"/>
</dbReference>
<evidence type="ECO:0000256" key="2">
    <source>
        <dbReference type="ARBA" id="ARBA00022528"/>
    </source>
</evidence>
<dbReference type="AlphaFoldDB" id="A0A0G4FEH5"/>
<feature type="signal peptide" evidence="6">
    <location>
        <begin position="1"/>
        <end position="19"/>
    </location>
</feature>
<accession>A0A0G4FEH5</accession>
<name>A0A0G4FEH5_VITBC</name>
<feature type="binding site" evidence="5">
    <location>
        <position position="233"/>
    </location>
    <ligand>
        <name>chlorophyll a</name>
        <dbReference type="ChEBI" id="CHEBI:58416"/>
        <label>1</label>
    </ligand>
</feature>
<evidence type="ECO:0000313" key="8">
    <source>
        <dbReference type="Proteomes" id="UP000041254"/>
    </source>
</evidence>
<dbReference type="GO" id="GO:0009765">
    <property type="term" value="P:photosynthesis, light harvesting"/>
    <property type="evidence" value="ECO:0007669"/>
    <property type="project" value="InterPro"/>
</dbReference>
<reference evidence="7 8" key="1">
    <citation type="submission" date="2014-11" db="EMBL/GenBank/DDBJ databases">
        <authorList>
            <person name="Zhu J."/>
            <person name="Qi W."/>
            <person name="Song R."/>
        </authorList>
    </citation>
    <scope>NUCLEOTIDE SEQUENCE [LARGE SCALE GENOMIC DNA]</scope>
</reference>
<dbReference type="STRING" id="1169540.A0A0G4FEH5"/>
<evidence type="ECO:0000256" key="6">
    <source>
        <dbReference type="SAM" id="SignalP"/>
    </source>
</evidence>
<organism evidence="7 8">
    <name type="scientific">Vitrella brassicaformis (strain CCMP3155)</name>
    <dbReference type="NCBI Taxonomy" id="1169540"/>
    <lineage>
        <taxon>Eukaryota</taxon>
        <taxon>Sar</taxon>
        <taxon>Alveolata</taxon>
        <taxon>Colpodellida</taxon>
        <taxon>Vitrellaceae</taxon>
        <taxon>Vitrella</taxon>
    </lineage>
</organism>
<dbReference type="Proteomes" id="UP000041254">
    <property type="component" value="Unassembled WGS sequence"/>
</dbReference>
<evidence type="ECO:0000313" key="7">
    <source>
        <dbReference type="EMBL" id="CEM11604.1"/>
    </source>
</evidence>
<evidence type="ECO:0000256" key="5">
    <source>
        <dbReference type="PIRSR" id="PIRSR601344-1"/>
    </source>
</evidence>
<dbReference type="Pfam" id="PF00504">
    <property type="entry name" value="Chloroa_b-bind"/>
    <property type="match status" value="1"/>
</dbReference>
<dbReference type="GO" id="GO:0009507">
    <property type="term" value="C:chloroplast"/>
    <property type="evidence" value="ECO:0007669"/>
    <property type="project" value="UniProtKB-SubCell"/>
</dbReference>
<evidence type="ECO:0000256" key="3">
    <source>
        <dbReference type="ARBA" id="ARBA00022531"/>
    </source>
</evidence>
<dbReference type="InParanoid" id="A0A0G4FEH5"/>
<feature type="chain" id="PRO_5005188501" description="Plastid light harvesting protein" evidence="6">
    <location>
        <begin position="20"/>
        <end position="258"/>
    </location>
</feature>
<dbReference type="OrthoDB" id="423598at2759"/>
<keyword evidence="4" id="KW-0934">Plastid</keyword>
<feature type="binding site" description="axial binding residue" evidence="5">
    <location>
        <position position="130"/>
    </location>
    <ligand>
        <name>chlorophyll b</name>
        <dbReference type="ChEBI" id="CHEBI:61721"/>
        <label>1</label>
    </ligand>
    <ligandPart>
        <name>Mg</name>
        <dbReference type="ChEBI" id="CHEBI:25107"/>
    </ligandPart>
</feature>
<feature type="binding site" evidence="5">
    <location>
        <position position="128"/>
    </location>
    <ligand>
        <name>chlorophyll a</name>
        <dbReference type="ChEBI" id="CHEBI:58416"/>
        <label>1</label>
    </ligand>
</feature>
<feature type="binding site" evidence="5">
    <location>
        <position position="112"/>
    </location>
    <ligand>
        <name>chlorophyll a</name>
        <dbReference type="ChEBI" id="CHEBI:58416"/>
        <label>1</label>
    </ligand>
</feature>
<feature type="binding site" evidence="5">
    <location>
        <position position="231"/>
    </location>
    <ligand>
        <name>chlorophyll a</name>
        <dbReference type="ChEBI" id="CHEBI:58416"/>
        <label>1</label>
    </ligand>
</feature>
<keyword evidence="6" id="KW-0732">Signal</keyword>
<proteinExistence type="predicted"/>
<comment type="subcellular location">
    <subcellularLocation>
        <location evidence="1">Plastid</location>
        <location evidence="1">Chloroplast</location>
    </subcellularLocation>
</comment>
<feature type="binding site" evidence="5">
    <location>
        <position position="125"/>
    </location>
    <ligand>
        <name>chlorophyll a</name>
        <dbReference type="ChEBI" id="CHEBI:58416"/>
        <label>1</label>
    </ligand>
</feature>
<dbReference type="EMBL" id="CDMY01000420">
    <property type="protein sequence ID" value="CEM11604.1"/>
    <property type="molecule type" value="Genomic_DNA"/>
</dbReference>
<protein>
    <recommendedName>
        <fullName evidence="9">Plastid light harvesting protein</fullName>
    </recommendedName>
</protein>
<dbReference type="Gene3D" id="1.10.3460.10">
    <property type="entry name" value="Chlorophyll a/b binding protein domain"/>
    <property type="match status" value="1"/>
</dbReference>
<evidence type="ECO:0008006" key="9">
    <source>
        <dbReference type="Google" id="ProtNLM"/>
    </source>
</evidence>
<keyword evidence="5" id="KW-0148">Chlorophyll</keyword>
<evidence type="ECO:0000256" key="1">
    <source>
        <dbReference type="ARBA" id="ARBA00004229"/>
    </source>
</evidence>
<evidence type="ECO:0000256" key="4">
    <source>
        <dbReference type="ARBA" id="ARBA00022640"/>
    </source>
</evidence>
<dbReference type="PhylomeDB" id="A0A0G4FEH5"/>
<keyword evidence="5" id="KW-0157">Chromophore</keyword>